<accession>A0AAT9F8T1</accession>
<gene>
    <name evidence="1" type="ORF">MCAL160_1010</name>
</gene>
<organism evidence="1">
    <name type="scientific">Mycoplasmopsis californica HAZ160_1</name>
    <dbReference type="NCBI Taxonomy" id="1397850"/>
    <lineage>
        <taxon>Bacteria</taxon>
        <taxon>Bacillati</taxon>
        <taxon>Mycoplasmatota</taxon>
        <taxon>Mycoplasmoidales</taxon>
        <taxon>Metamycoplasmataceae</taxon>
        <taxon>Mycoplasmopsis</taxon>
    </lineage>
</organism>
<evidence type="ECO:0000313" key="1">
    <source>
        <dbReference type="EMBL" id="BAP01323.1"/>
    </source>
</evidence>
<reference evidence="1" key="2">
    <citation type="journal article" date="2014" name="Genome Announc.">
        <title>Complete Genome Sequence of Mycoplasma californicum Strain HAZ160_1 from Bovine Mastitic Milk in Japan.</title>
        <authorList>
            <person name="Hata E."/>
            <person name="Murakami K."/>
        </authorList>
    </citation>
    <scope>NUCLEOTIDE SEQUENCE</scope>
    <source>
        <strain evidence="1">HAZ160_1</strain>
    </source>
</reference>
<reference evidence="1" key="1">
    <citation type="journal article" date="2014" name="Appl. Environ. Microbiol.">
        <title>Molecular Epidemiology of Cases of Mycoplasma californicum Infection in Japan.</title>
        <authorList>
            <person name="Hata E."/>
            <person name="Suzuki K."/>
            <person name="Hanyu H."/>
            <person name="Itoh M."/>
            <person name="Higuchi H."/>
            <person name="Kobayashi H."/>
        </authorList>
    </citation>
    <scope>NUCLEOTIDE SEQUENCE</scope>
    <source>
        <strain evidence="1">HAZ160_1</strain>
    </source>
</reference>
<protein>
    <submittedName>
        <fullName evidence="1">Uncharacterized protein</fullName>
    </submittedName>
</protein>
<dbReference type="KEGG" id="mcm:MCAL160_1010"/>
<dbReference type="AlphaFoldDB" id="A0AAT9F8T1"/>
<reference evidence="1" key="4">
    <citation type="submission" date="2024-06" db="EMBL/GenBank/DDBJ databases">
        <authorList>
            <consortium name="Mycoplasma californicum genome sequencing consortium"/>
            <person name="Hata E."/>
            <person name="Tanaka K."/>
            <person name="Tamamura Y."/>
        </authorList>
    </citation>
    <scope>NUCLEOTIDE SEQUENCE</scope>
    <source>
        <strain evidence="1">HAZ160_1</strain>
    </source>
</reference>
<sequence length="119" mass="14166">MSLLLKYTGIYLIKFMILLDKSELLMLKMQFPFSSCVLKFTEKINDREIYIKGILHLRQEIYISTGSIMKITAVVCRLSIRSIDYKQKCVFQWIFWKWQLMKPNIVNDVTIHFALPINL</sequence>
<reference evidence="1" key="3">
    <citation type="journal article" date="2019" name="Vet. Microbiol.">
        <title>Mutations associated with change of susceptibility to lincosamides and/or macrolides in field and laboratory-derived Mycoplasma californicum strains in Japan, and development of a rapid detection method for these mutations.</title>
        <authorList>
            <person name="Hata E."/>
            <person name="Nagai K."/>
            <person name="Murakami K."/>
        </authorList>
    </citation>
    <scope>NUCLEOTIDE SEQUENCE</scope>
    <source>
        <strain evidence="1">HAZ160_1</strain>
    </source>
</reference>
<proteinExistence type="predicted"/>
<name>A0AAT9F8T1_9BACT</name>
<dbReference type="EMBL" id="AP013353">
    <property type="protein sequence ID" value="BAP01323.1"/>
    <property type="molecule type" value="Genomic_DNA"/>
</dbReference>